<dbReference type="Pfam" id="PF13460">
    <property type="entry name" value="NAD_binding_10"/>
    <property type="match status" value="1"/>
</dbReference>
<dbReference type="InterPro" id="IPR051606">
    <property type="entry name" value="Polyketide_Oxido-like"/>
</dbReference>
<dbReference type="InterPro" id="IPR016040">
    <property type="entry name" value="NAD(P)-bd_dom"/>
</dbReference>
<evidence type="ECO:0000259" key="1">
    <source>
        <dbReference type="Pfam" id="PF13460"/>
    </source>
</evidence>
<proteinExistence type="predicted"/>
<dbReference type="PANTHER" id="PTHR43355:SF2">
    <property type="entry name" value="FLAVIN REDUCTASE (NADPH)"/>
    <property type="match status" value="1"/>
</dbReference>
<dbReference type="Gene3D" id="3.40.50.720">
    <property type="entry name" value="NAD(P)-binding Rossmann-like Domain"/>
    <property type="match status" value="1"/>
</dbReference>
<dbReference type="InterPro" id="IPR036291">
    <property type="entry name" value="NAD(P)-bd_dom_sf"/>
</dbReference>
<dbReference type="STRING" id="554083.BKD30_13110"/>
<name>A0A1R1L6Y0_9MICC</name>
<organism evidence="2 3">
    <name type="scientific">Tersicoccus phoenicis</name>
    <dbReference type="NCBI Taxonomy" id="554083"/>
    <lineage>
        <taxon>Bacteria</taxon>
        <taxon>Bacillati</taxon>
        <taxon>Actinomycetota</taxon>
        <taxon>Actinomycetes</taxon>
        <taxon>Micrococcales</taxon>
        <taxon>Micrococcaceae</taxon>
        <taxon>Tersicoccus</taxon>
    </lineage>
</organism>
<sequence>MARITVIGGTGYAGAHLVAEAARRNHSVTSISRTVPDAQLDGVTYRAGSITDDPVAEAAVDADVVVVAVSPRGPMAGQVAPSAENVARHAQRHGTRFGIIGGAGSLQVEPNGPRLMDTAEFPDGFKAEAREMTDVLDWLQEQDETLDWFFVSPAGGFGAYAPGEATGTYRTGGDVLLTDENGRSDLSGQDLATAIVDEIERPVHHRQRFTVAY</sequence>
<keyword evidence="3" id="KW-1185">Reference proteome</keyword>
<reference evidence="2 3" key="1">
    <citation type="submission" date="2016-12" db="EMBL/GenBank/DDBJ databases">
        <title>Draft genome of Tersicoccus phoenicis 1P05MA.</title>
        <authorList>
            <person name="Nakajima Y."/>
            <person name="Yoshizawa S."/>
            <person name="Nakamura K."/>
            <person name="Ogura Y."/>
            <person name="Hayashi T."/>
            <person name="Kogure K."/>
        </authorList>
    </citation>
    <scope>NUCLEOTIDE SEQUENCE [LARGE SCALE GENOMIC DNA]</scope>
    <source>
        <strain evidence="2 3">1p05MA</strain>
    </source>
</reference>
<accession>A0A1R1L6Y0</accession>
<gene>
    <name evidence="2" type="ORF">BKD30_13110</name>
</gene>
<dbReference type="OrthoDB" id="3191258at2"/>
<dbReference type="RefSeq" id="WP_076705276.1">
    <property type="nucleotide sequence ID" value="NZ_MRDE01000076.1"/>
</dbReference>
<feature type="domain" description="NAD(P)-binding" evidence="1">
    <location>
        <begin position="8"/>
        <end position="202"/>
    </location>
</feature>
<dbReference type="PANTHER" id="PTHR43355">
    <property type="entry name" value="FLAVIN REDUCTASE (NADPH)"/>
    <property type="match status" value="1"/>
</dbReference>
<evidence type="ECO:0000313" key="3">
    <source>
        <dbReference type="Proteomes" id="UP000187085"/>
    </source>
</evidence>
<protein>
    <submittedName>
        <fullName evidence="2">NAD-dependent epimerase</fullName>
    </submittedName>
</protein>
<dbReference type="SUPFAM" id="SSF51735">
    <property type="entry name" value="NAD(P)-binding Rossmann-fold domains"/>
    <property type="match status" value="1"/>
</dbReference>
<dbReference type="GO" id="GO:0016646">
    <property type="term" value="F:oxidoreductase activity, acting on the CH-NH group of donors, NAD or NADP as acceptor"/>
    <property type="evidence" value="ECO:0007669"/>
    <property type="project" value="TreeGrafter"/>
</dbReference>
<evidence type="ECO:0000313" key="2">
    <source>
        <dbReference type="EMBL" id="OMH23284.1"/>
    </source>
</evidence>
<dbReference type="Proteomes" id="UP000187085">
    <property type="component" value="Unassembled WGS sequence"/>
</dbReference>
<dbReference type="AlphaFoldDB" id="A0A1R1L6Y0"/>
<comment type="caution">
    <text evidence="2">The sequence shown here is derived from an EMBL/GenBank/DDBJ whole genome shotgun (WGS) entry which is preliminary data.</text>
</comment>
<dbReference type="EMBL" id="MRDE01000076">
    <property type="protein sequence ID" value="OMH23284.1"/>
    <property type="molecule type" value="Genomic_DNA"/>
</dbReference>